<dbReference type="SUPFAM" id="SSF49464">
    <property type="entry name" value="Carboxypeptidase regulatory domain-like"/>
    <property type="match status" value="1"/>
</dbReference>
<comment type="caution">
    <text evidence="2">The sequence shown here is derived from an EMBL/GenBank/DDBJ whole genome shotgun (WGS) entry which is preliminary data.</text>
</comment>
<dbReference type="OrthoDB" id="1115630at2"/>
<feature type="signal peptide" evidence="1">
    <location>
        <begin position="1"/>
        <end position="18"/>
    </location>
</feature>
<dbReference type="AlphaFoldDB" id="A0A4R6ICD8"/>
<organism evidence="2 3">
    <name type="scientific">Pedobacter duraquae</name>
    <dbReference type="NCBI Taxonomy" id="425511"/>
    <lineage>
        <taxon>Bacteria</taxon>
        <taxon>Pseudomonadati</taxon>
        <taxon>Bacteroidota</taxon>
        <taxon>Sphingobacteriia</taxon>
        <taxon>Sphingobacteriales</taxon>
        <taxon>Sphingobacteriaceae</taxon>
        <taxon>Pedobacter</taxon>
    </lineage>
</organism>
<evidence type="ECO:0008006" key="4">
    <source>
        <dbReference type="Google" id="ProtNLM"/>
    </source>
</evidence>
<evidence type="ECO:0000256" key="1">
    <source>
        <dbReference type="SAM" id="SignalP"/>
    </source>
</evidence>
<feature type="chain" id="PRO_5020309822" description="Carboxypeptidase-like protein" evidence="1">
    <location>
        <begin position="19"/>
        <end position="221"/>
    </location>
</feature>
<keyword evidence="1" id="KW-0732">Signal</keyword>
<dbReference type="EMBL" id="SNWM01000007">
    <property type="protein sequence ID" value="TDO19271.1"/>
    <property type="molecule type" value="Genomic_DNA"/>
</dbReference>
<keyword evidence="3" id="KW-1185">Reference proteome</keyword>
<evidence type="ECO:0000313" key="3">
    <source>
        <dbReference type="Proteomes" id="UP000295499"/>
    </source>
</evidence>
<name>A0A4R6ICD8_9SPHI</name>
<reference evidence="2 3" key="1">
    <citation type="submission" date="2019-03" db="EMBL/GenBank/DDBJ databases">
        <title>Genomic Encyclopedia of Archaeal and Bacterial Type Strains, Phase II (KMG-II): from individual species to whole genera.</title>
        <authorList>
            <person name="Goeker M."/>
        </authorList>
    </citation>
    <scope>NUCLEOTIDE SEQUENCE [LARGE SCALE GENOMIC DNA]</scope>
    <source>
        <strain evidence="2 3">DSM 19034</strain>
    </source>
</reference>
<evidence type="ECO:0000313" key="2">
    <source>
        <dbReference type="EMBL" id="TDO19271.1"/>
    </source>
</evidence>
<dbReference type="Proteomes" id="UP000295499">
    <property type="component" value="Unassembled WGS sequence"/>
</dbReference>
<gene>
    <name evidence="2" type="ORF">CLV32_4510</name>
</gene>
<accession>A0A4R6ICD8</accession>
<protein>
    <recommendedName>
        <fullName evidence="4">Carboxypeptidase-like protein</fullName>
    </recommendedName>
</protein>
<sequence length="221" mass="25195">MKYIFSLLLVSISFGLFAQQKVVGEREERLERGDKLIQFSGIITDVDSNSVIPYVTITNITNSQRYAANYKGYFSIIVHPGDILQYTAIGFSKVEMTIPTMLNSSQYTQMVRMKSEITYLPMVRVLPWATAEEFTKDFLSLKIADDDYEIARKNLSGKKLSGMLQTLSRDAGEISNINWRLAHDRALNKNMVQTNPLLNPFAWGKLMQQIFNGDKSRESDN</sequence>
<dbReference type="InterPro" id="IPR008969">
    <property type="entry name" value="CarboxyPept-like_regulatory"/>
</dbReference>
<dbReference type="RefSeq" id="WP_133559109.1">
    <property type="nucleotide sequence ID" value="NZ_SNWM01000007.1"/>
</dbReference>
<proteinExistence type="predicted"/>